<name>A0A6J3LPW1_9HYME</name>
<dbReference type="SMART" id="SM00320">
    <property type="entry name" value="WD40"/>
    <property type="match status" value="3"/>
</dbReference>
<dbReference type="InterPro" id="IPR001680">
    <property type="entry name" value="WD40_rpt"/>
</dbReference>
<dbReference type="GO" id="GO:0003341">
    <property type="term" value="P:cilium movement"/>
    <property type="evidence" value="ECO:0007669"/>
    <property type="project" value="TreeGrafter"/>
</dbReference>
<comment type="similarity">
    <text evidence="2">Belongs to the dynein intermediate chain family.</text>
</comment>
<feature type="coiled-coil region" evidence="12">
    <location>
        <begin position="811"/>
        <end position="877"/>
    </location>
</feature>
<dbReference type="AlphaFoldDB" id="A0A6J3LPW1"/>
<keyword evidence="4" id="KW-0853">WD repeat</keyword>
<evidence type="ECO:0000256" key="10">
    <source>
        <dbReference type="ARBA" id="ARBA00023212"/>
    </source>
</evidence>
<proteinExistence type="inferred from homology"/>
<reference evidence="15" key="1">
    <citation type="submission" date="2025-08" db="UniProtKB">
        <authorList>
            <consortium name="RefSeq"/>
        </authorList>
    </citation>
    <scope>IDENTIFICATION</scope>
    <source>
        <tissue evidence="15">Muscle</tissue>
    </source>
</reference>
<comment type="subcellular location">
    <subcellularLocation>
        <location evidence="1">Cytoplasm</location>
        <location evidence="1">Cytoskeleton</location>
        <location evidence="1">Cilium axoneme</location>
    </subcellularLocation>
</comment>
<evidence type="ECO:0000313" key="15">
    <source>
        <dbReference type="RefSeq" id="XP_033366776.1"/>
    </source>
</evidence>
<evidence type="ECO:0000256" key="9">
    <source>
        <dbReference type="ARBA" id="ARBA00023175"/>
    </source>
</evidence>
<dbReference type="Proteomes" id="UP000504631">
    <property type="component" value="Unplaced"/>
</dbReference>
<keyword evidence="14" id="KW-1185">Reference proteome</keyword>
<evidence type="ECO:0000313" key="14">
    <source>
        <dbReference type="Proteomes" id="UP000504631"/>
    </source>
</evidence>
<dbReference type="InterPro" id="IPR015943">
    <property type="entry name" value="WD40/YVTN_repeat-like_dom_sf"/>
</dbReference>
<dbReference type="Gene3D" id="2.130.10.10">
    <property type="entry name" value="YVTN repeat-like/Quinoprotein amine dehydrogenase"/>
    <property type="match status" value="2"/>
</dbReference>
<evidence type="ECO:0000256" key="8">
    <source>
        <dbReference type="ARBA" id="ARBA00023069"/>
    </source>
</evidence>
<dbReference type="GO" id="GO:0036158">
    <property type="term" value="P:outer dynein arm assembly"/>
    <property type="evidence" value="ECO:0007669"/>
    <property type="project" value="TreeGrafter"/>
</dbReference>
<feature type="compositionally biased region" description="Basic residues" evidence="13">
    <location>
        <begin position="560"/>
        <end position="570"/>
    </location>
</feature>
<dbReference type="GO" id="GO:0036157">
    <property type="term" value="C:outer dynein arm"/>
    <property type="evidence" value="ECO:0007669"/>
    <property type="project" value="TreeGrafter"/>
</dbReference>
<dbReference type="PANTHER" id="PTHR12442:SF7">
    <property type="entry name" value="DYNEIN AXONEMAL INTERMEDIATE CHAIN 2"/>
    <property type="match status" value="1"/>
</dbReference>
<dbReference type="InterPro" id="IPR036322">
    <property type="entry name" value="WD40_repeat_dom_sf"/>
</dbReference>
<evidence type="ECO:0000256" key="2">
    <source>
        <dbReference type="ARBA" id="ARBA00011059"/>
    </source>
</evidence>
<keyword evidence="6" id="KW-0677">Repeat</keyword>
<gene>
    <name evidence="15" type="primary">LOC117243416</name>
</gene>
<dbReference type="SUPFAM" id="SSF50978">
    <property type="entry name" value="WD40 repeat-like"/>
    <property type="match status" value="1"/>
</dbReference>
<evidence type="ECO:0000256" key="6">
    <source>
        <dbReference type="ARBA" id="ARBA00022737"/>
    </source>
</evidence>
<keyword evidence="10" id="KW-0206">Cytoskeleton</keyword>
<dbReference type="GO" id="GO:0005874">
    <property type="term" value="C:microtubule"/>
    <property type="evidence" value="ECO:0007669"/>
    <property type="project" value="UniProtKB-KW"/>
</dbReference>
<keyword evidence="11" id="KW-0966">Cell projection</keyword>
<accession>A0A6J3LPW1</accession>
<evidence type="ECO:0000256" key="3">
    <source>
        <dbReference type="ARBA" id="ARBA00022490"/>
    </source>
</evidence>
<keyword evidence="8" id="KW-0969">Cilium</keyword>
<evidence type="ECO:0000256" key="11">
    <source>
        <dbReference type="ARBA" id="ARBA00023273"/>
    </source>
</evidence>
<dbReference type="GO" id="GO:0045503">
    <property type="term" value="F:dynein light chain binding"/>
    <property type="evidence" value="ECO:0007669"/>
    <property type="project" value="TreeGrafter"/>
</dbReference>
<evidence type="ECO:0000256" key="4">
    <source>
        <dbReference type="ARBA" id="ARBA00022574"/>
    </source>
</evidence>
<feature type="region of interest" description="Disordered" evidence="13">
    <location>
        <begin position="527"/>
        <end position="573"/>
    </location>
</feature>
<keyword evidence="3" id="KW-0963">Cytoplasm</keyword>
<sequence>MLTQYTYIKPRCQFGKQCVFRTDHVAEENIQPEPRLMQDYVYRPYTHRQVQLSKQYAAHEVQTMRRIEINTGVHHTEGGWPKEVNARDAEVVQRFRRRVEKDDNWAINMRSLLSTMEDYVLQNNAINIYQNFFDDLIVTPMIKDNNIRVVNLYEDPETKVRPIKDISWSPNYSDRLAVAYGFPESEQPSADLSPYSYVWNLENPNKALYTLKPPFHLTTVKFNPRDPVMLISGLISGQVCYWDIRSNEKPMETSHPYTSHRYPVTQTLWIPSKVNTDFFSCSTDGTILWWDARFMKKPTETLVMDLKQPQRADIYKAVGITALQFEQTMSSKFLAGTENGMVVNVNRRTSNLVEKLAIRFQCYTGPVIAIDRNPIYTKNFLTIGNWSANIWADDTKEGNLLCTSDKYIDLSGGCWSKARCSVFFTINKEGLLEAYDILAGIKTPLTNIHVCNDSLTAISSHEEDAFLAVGSSNGNVYLLECTEDLATFTKEDKAALSSYLERCSRYEKAIDSRLKEIRLGHRVSKGVSIQESKMKSKKKEKDRKKEKTSMEKERLEDRKKSKASKPKGKSNVRMTYPEHNKVQMEYFDKIKQISARYMELDEADVQAAQEILKERIVTKYMEMEVESEKEDVKKQRSIKRFKSRIRTARSIPKIGEKEEEKDIVDVDLDSIRIKDKKQRVKKILRNSCAKQVCKPEICCADMEEKRRSKRRKKTVEVVEESPEKSRSFIIDNKWFRRLTDYIVQIPQPSRAFKRKILALKNTPPNVLRKELVEAKKEIRAWQETAIARKLASWAVERKLEKEPKKLPEIKLETTEERQEEAEEHLIKTDESVVEFGKKNDTKIHPKKSLRKFKKLKLTEEEIEIEKKEKQMELWNLLKQKVQEYDEQHSRKVFYPRISTAFVRMYSEETLDEESGNRKY</sequence>
<keyword evidence="5" id="KW-0493">Microtubule</keyword>
<feature type="compositionally biased region" description="Basic and acidic residues" evidence="13">
    <location>
        <begin position="543"/>
        <end position="559"/>
    </location>
</feature>
<dbReference type="GO" id="GO:0045504">
    <property type="term" value="F:dynein heavy chain binding"/>
    <property type="evidence" value="ECO:0007669"/>
    <property type="project" value="TreeGrafter"/>
</dbReference>
<keyword evidence="12" id="KW-0175">Coiled coil</keyword>
<evidence type="ECO:0000256" key="7">
    <source>
        <dbReference type="ARBA" id="ARBA00023017"/>
    </source>
</evidence>
<evidence type="ECO:0000256" key="12">
    <source>
        <dbReference type="SAM" id="Coils"/>
    </source>
</evidence>
<organism evidence="14 15">
    <name type="scientific">Bombus vosnesenskii</name>
    <dbReference type="NCBI Taxonomy" id="207650"/>
    <lineage>
        <taxon>Eukaryota</taxon>
        <taxon>Metazoa</taxon>
        <taxon>Ecdysozoa</taxon>
        <taxon>Arthropoda</taxon>
        <taxon>Hexapoda</taxon>
        <taxon>Insecta</taxon>
        <taxon>Pterygota</taxon>
        <taxon>Neoptera</taxon>
        <taxon>Endopterygota</taxon>
        <taxon>Hymenoptera</taxon>
        <taxon>Apocrita</taxon>
        <taxon>Aculeata</taxon>
        <taxon>Apoidea</taxon>
        <taxon>Anthophila</taxon>
        <taxon>Apidae</taxon>
        <taxon>Bombus</taxon>
        <taxon>Pyrobombus</taxon>
    </lineage>
</organism>
<evidence type="ECO:0000256" key="13">
    <source>
        <dbReference type="SAM" id="MobiDB-lite"/>
    </source>
</evidence>
<evidence type="ECO:0000256" key="5">
    <source>
        <dbReference type="ARBA" id="ARBA00022701"/>
    </source>
</evidence>
<dbReference type="RefSeq" id="XP_033366776.1">
    <property type="nucleotide sequence ID" value="XM_033510885.1"/>
</dbReference>
<dbReference type="InterPro" id="IPR050687">
    <property type="entry name" value="Dynein_IC"/>
</dbReference>
<keyword evidence="9" id="KW-0505">Motor protein</keyword>
<protein>
    <submittedName>
        <fullName evidence="15">Dynein intermediate chain 3, ciliary-like</fullName>
    </submittedName>
</protein>
<dbReference type="KEGG" id="bvk:117243416"/>
<keyword evidence="7" id="KW-0243">Dynein</keyword>
<evidence type="ECO:0000256" key="1">
    <source>
        <dbReference type="ARBA" id="ARBA00004430"/>
    </source>
</evidence>
<dbReference type="GeneID" id="117243416"/>
<dbReference type="PANTHER" id="PTHR12442">
    <property type="entry name" value="DYNEIN INTERMEDIATE CHAIN"/>
    <property type="match status" value="1"/>
</dbReference>